<evidence type="ECO:0000256" key="3">
    <source>
        <dbReference type="SAM" id="MobiDB-lite"/>
    </source>
</evidence>
<feature type="domain" description="Reverse transcriptase" evidence="4">
    <location>
        <begin position="909"/>
        <end position="1012"/>
    </location>
</feature>
<evidence type="ECO:0000313" key="7">
    <source>
        <dbReference type="EMBL" id="KZS03960.1"/>
    </source>
</evidence>
<dbReference type="OrthoDB" id="10492985at2759"/>
<dbReference type="Proteomes" id="UP000076858">
    <property type="component" value="Unassembled WGS sequence"/>
</dbReference>
<dbReference type="InterPro" id="IPR043502">
    <property type="entry name" value="DNA/RNA_pol_sf"/>
</dbReference>
<dbReference type="Pfam" id="PF00078">
    <property type="entry name" value="RVT_1"/>
    <property type="match status" value="1"/>
</dbReference>
<feature type="domain" description="Integrase zinc-binding" evidence="6">
    <location>
        <begin position="1279"/>
        <end position="1337"/>
    </location>
</feature>
<dbReference type="InterPro" id="IPR041577">
    <property type="entry name" value="RT_RNaseH_2"/>
</dbReference>
<dbReference type="CDD" id="cd09274">
    <property type="entry name" value="RNase_HI_RT_Ty3"/>
    <property type="match status" value="1"/>
</dbReference>
<reference evidence="7 8" key="1">
    <citation type="submission" date="2016-03" db="EMBL/GenBank/DDBJ databases">
        <title>EvidentialGene: Evidence-directed Construction of Genes on Genomes.</title>
        <authorList>
            <person name="Gilbert D.G."/>
            <person name="Choi J.-H."/>
            <person name="Mockaitis K."/>
            <person name="Colbourne J."/>
            <person name="Pfrender M."/>
        </authorList>
    </citation>
    <scope>NUCLEOTIDE SEQUENCE [LARGE SCALE GENOMIC DNA]</scope>
    <source>
        <strain evidence="7 8">Xinb3</strain>
        <tissue evidence="7">Complete organism</tissue>
    </source>
</reference>
<dbReference type="Gene3D" id="3.30.70.270">
    <property type="match status" value="2"/>
</dbReference>
<dbReference type="FunFam" id="1.10.340.70:FF:000001">
    <property type="entry name" value="Retrovirus-related Pol polyprotein from transposon gypsy-like Protein"/>
    <property type="match status" value="1"/>
</dbReference>
<comment type="caution">
    <text evidence="7">The sequence shown here is derived from an EMBL/GenBank/DDBJ whole genome shotgun (WGS) entry which is preliminary data.</text>
</comment>
<dbReference type="Pfam" id="PF17919">
    <property type="entry name" value="RT_RNaseH_2"/>
    <property type="match status" value="1"/>
</dbReference>
<evidence type="ECO:0000256" key="2">
    <source>
        <dbReference type="ARBA" id="ARBA00023268"/>
    </source>
</evidence>
<keyword evidence="2" id="KW-0511">Multifunctional enzyme</keyword>
<dbReference type="PANTHER" id="PTHR37984:SF5">
    <property type="entry name" value="PROTEIN NYNRIN-LIKE"/>
    <property type="match status" value="1"/>
</dbReference>
<dbReference type="Pfam" id="PF17921">
    <property type="entry name" value="Integrase_H2C2"/>
    <property type="match status" value="1"/>
</dbReference>
<evidence type="ECO:0000313" key="8">
    <source>
        <dbReference type="Proteomes" id="UP000076858"/>
    </source>
</evidence>
<dbReference type="InterPro" id="IPR041588">
    <property type="entry name" value="Integrase_H2C2"/>
</dbReference>
<keyword evidence="8" id="KW-1185">Reference proteome</keyword>
<evidence type="ECO:0000259" key="4">
    <source>
        <dbReference type="Pfam" id="PF00078"/>
    </source>
</evidence>
<dbReference type="PANTHER" id="PTHR37984">
    <property type="entry name" value="PROTEIN CBG26694"/>
    <property type="match status" value="1"/>
</dbReference>
<name>A0A164LBB0_9CRUS</name>
<accession>A0A164LBB0</accession>
<dbReference type="InterPro" id="IPR050951">
    <property type="entry name" value="Retrovirus_Pol_polyprotein"/>
</dbReference>
<feature type="region of interest" description="Disordered" evidence="3">
    <location>
        <begin position="1442"/>
        <end position="1546"/>
    </location>
</feature>
<feature type="compositionally biased region" description="Basic and acidic residues" evidence="3">
    <location>
        <begin position="525"/>
        <end position="535"/>
    </location>
</feature>
<dbReference type="InterPro" id="IPR000477">
    <property type="entry name" value="RT_dom"/>
</dbReference>
<dbReference type="EC" id="2.7.7.49" evidence="1"/>
<organism evidence="7 8">
    <name type="scientific">Daphnia magna</name>
    <dbReference type="NCBI Taxonomy" id="35525"/>
    <lineage>
        <taxon>Eukaryota</taxon>
        <taxon>Metazoa</taxon>
        <taxon>Ecdysozoa</taxon>
        <taxon>Arthropoda</taxon>
        <taxon>Crustacea</taxon>
        <taxon>Branchiopoda</taxon>
        <taxon>Diplostraca</taxon>
        <taxon>Cladocera</taxon>
        <taxon>Anomopoda</taxon>
        <taxon>Daphniidae</taxon>
        <taxon>Daphnia</taxon>
    </lineage>
</organism>
<protein>
    <recommendedName>
        <fullName evidence="1">RNA-directed DNA polymerase</fullName>
        <ecNumber evidence="1">2.7.7.49</ecNumber>
    </recommendedName>
</protein>
<dbReference type="GO" id="GO:0003964">
    <property type="term" value="F:RNA-directed DNA polymerase activity"/>
    <property type="evidence" value="ECO:0007669"/>
    <property type="project" value="UniProtKB-EC"/>
</dbReference>
<dbReference type="EMBL" id="LRGB01003153">
    <property type="protein sequence ID" value="KZS03960.1"/>
    <property type="molecule type" value="Genomic_DNA"/>
</dbReference>
<sequence length="2057" mass="232775">MGGCQVADGQYNVAISQVITFIVGCYDEAMEWLKAMKTLNEQFILIENKVMRWVSIGLHSWYDHSTNRIRWHKDHSNVNRLRLKDATPSADWSTMGATIINSYSKYVPNHQVYNHYFITSAYSYNFQKNIERREKLWQKLERARRQKQSSSGDDDCEDEVDNADEIPAVPLFNSTEFTGLSNHLINKPSSPQLYSAENAIMMTTDSENEFTNMHETLNTESPTIFYTVTDGFNIPKIAYGNYLTRVFSISCSPVNFDQFATTINCFRDYAISRKDLEDAVRELKNVSSQRCGTAEGAKTYMYFVSFINTNLMSSRSRATAYVKPKNFLKEQDSLRDNENLENELISELHTAGSSKPEECLRLMLRKVFTIDFSGRVTFKGFKDILKLEGLEARNARPEHWEDQEVQVAGTDDEQAHYRQVRGLKTLFLKQFVAVNLKRQTERKLRMRVHGKEEDITEYYHDVMDMFRMVQPDMAEEVHIDHLFRGLSPALKRLYVLGIKSCEEFLEEARLHADAVKTAYERGRTHCEKLPERKEGEGDETQETRGGGAKGGLRADRRNLDWWTTSRCLGGHGSNNFIVISQSLASKLKLKIVSWEGPMVVTADGQPMIPRGKVSLTVTNKNASVEGEALVLKTFGPEFIMGINLLKLFRELKIFFSDPPIVELGAIHMEASSGNETVRKVTAMVRVTVPKRSAVPVKVSIPESGGNDTIMLLRPSKKLLQSSGLSAGHALIDCSKTNAVVHVMNVDHADHVILEGTSIDHLVPIDQTSNLSLEVGEGRDAAGEVRGRSGKSRKPVAFDHCVASTLAAQNRNDLIELLIEFQDVFADSGDCLGQCTVLEHVIPTGGAAPIKQLPRRRAWRERELIKDEVDKMLKQGVIEPAQSPWSSSIVLIKKKDGKWRFCIDYRRLNEVPVAEADKPKTAFTLDGLYQFRVMPFGLYSAPSTFQWLMNMVLAGLKWTDCLVYMDDMVIFGKDAKEHLERLGKVSCFRKANLKLKMEKRAFGNEGVRMLGHVVSKAVIEPDPEHCKAIEMFPGPNLNANEKAKRKWVKSFVGLCSFSRKFVPNFAQVAYPLTVMEGKGVFRWGEPERNGFVELKAALVKAAQLAHPDYSNNFEVHPDACDYGIGAALMQERNGHPMSICYVSRVLNKSERNYTITDKEFLAIVWAELSGRLERWSLSLQEYEISIHYKKGSLHEDADALSRYPIQERGEEEQVVAIPVAAIGLDTRSWADGQDRVKQWRWIKQVMIKNGSTQYGNFILKEGFLYLRTIRFGQEFDRLCVPPERRKEALSWVHDEPTAGHLGQTKTMERARHRFYWPKMNRAVTRYVQSCKSCQTRKPDKWKKKGMMELREDVKNRLAMVQQRQKTQYDARVSAAPVYEPGDLVLIFRSQRKKGLAEKLLHQCLGPYKVIRQVTELNYELRKPSGKKTLVRLEHADTDLDVELADTNSDVTRADTGSEEARAETEEGIACAETDMGETPEADTGVTPNASPAATAVEPPARREKGRMRRRPLEPIAEMDEGLQEGKDSAAPAARESPAGRPTKKKRTPGWMKNMLFFTLVCVVRQMVQADKMRGKYVATEGTVFHPEGTLALGDSEWVVIYDVSTKRAEQVIKLVIVWIDDMAQAFEKLITGNFPMEVTPFLEGPARDLAEIKARAERRRQEFRELERALKGLESFDKKGLEVVHLLQEQATLLNVTMGHLVEHESEIRALMAAAGQMRREQAQLRKVFNDSWTHLARELLFLQKCVSYAGSYQQRGVGIPLVRGIGSIPGSIARSAAVRLVQRGRSPEMRSIHGQCVPILEAIDRKGRMKSCVAAVFLQEQEGIQRNCHLDSKKWTSIDLFYIGGRKWGYTGKDNVTIVLQCPGKRIGRIGLPQVLPAAGVIKSPRLCSATSDEWVLQASFRQMMPVNVTSVIDEEAAGMLSGLLAPVVEQSQPVAKSPILEEAPAALRTPTRIDLAGTSSHLKAIERLQRQWEEEENARRYPFEWLIGCLFPLPMVVYLWIEFSIFLKIDVDPPPDHLLSKMVSKPLSSFALIFYNELVPNKACSFITMKVIKNFN</sequence>
<dbReference type="Gene3D" id="1.10.340.70">
    <property type="match status" value="1"/>
</dbReference>
<evidence type="ECO:0000256" key="1">
    <source>
        <dbReference type="ARBA" id="ARBA00012493"/>
    </source>
</evidence>
<evidence type="ECO:0000259" key="5">
    <source>
        <dbReference type="Pfam" id="PF17919"/>
    </source>
</evidence>
<dbReference type="CDD" id="cd01647">
    <property type="entry name" value="RT_LTR"/>
    <property type="match status" value="1"/>
</dbReference>
<dbReference type="FunFam" id="3.10.10.10:FF:000002">
    <property type="entry name" value="Retrovirus-related Pol polyprotein from transposon 17.6-like protein"/>
    <property type="match status" value="1"/>
</dbReference>
<evidence type="ECO:0000259" key="6">
    <source>
        <dbReference type="Pfam" id="PF17921"/>
    </source>
</evidence>
<gene>
    <name evidence="7" type="ORF">APZ42_033188</name>
</gene>
<proteinExistence type="predicted"/>
<dbReference type="InterPro" id="IPR043128">
    <property type="entry name" value="Rev_trsase/Diguanyl_cyclase"/>
</dbReference>
<dbReference type="SUPFAM" id="SSF56672">
    <property type="entry name" value="DNA/RNA polymerases"/>
    <property type="match status" value="1"/>
</dbReference>
<feature type="region of interest" description="Disordered" evidence="3">
    <location>
        <begin position="525"/>
        <end position="551"/>
    </location>
</feature>
<feature type="domain" description="Reverse transcriptase/retrotransposon-derived protein RNase H-like" evidence="5">
    <location>
        <begin position="1082"/>
        <end position="1165"/>
    </location>
</feature>
<dbReference type="Gene3D" id="3.10.10.10">
    <property type="entry name" value="HIV Type 1 Reverse Transcriptase, subunit A, domain 1"/>
    <property type="match status" value="2"/>
</dbReference>